<protein>
    <submittedName>
        <fullName evidence="1">YfhR</fullName>
    </submittedName>
</protein>
<keyword evidence="2" id="KW-1185">Reference proteome</keyword>
<accession>A0A6M5YR48</accession>
<dbReference type="Proteomes" id="UP000503447">
    <property type="component" value="Chromosome"/>
</dbReference>
<organism evidence="1 2">
    <name type="scientific">Frigoriglobus tundricola</name>
    <dbReference type="NCBI Taxonomy" id="2774151"/>
    <lineage>
        <taxon>Bacteria</taxon>
        <taxon>Pseudomonadati</taxon>
        <taxon>Planctomycetota</taxon>
        <taxon>Planctomycetia</taxon>
        <taxon>Gemmatales</taxon>
        <taxon>Gemmataceae</taxon>
        <taxon>Frigoriglobus</taxon>
    </lineage>
</organism>
<proteinExistence type="predicted"/>
<gene>
    <name evidence="1" type="ORF">FTUN_3021</name>
</gene>
<name>A0A6M5YR48_9BACT</name>
<dbReference type="InterPro" id="IPR029058">
    <property type="entry name" value="AB_hydrolase_fold"/>
</dbReference>
<dbReference type="SUPFAM" id="SSF53474">
    <property type="entry name" value="alpha/beta-Hydrolases"/>
    <property type="match status" value="1"/>
</dbReference>
<dbReference type="KEGG" id="ftj:FTUN_3021"/>
<dbReference type="AlphaFoldDB" id="A0A6M5YR48"/>
<dbReference type="Gene3D" id="3.40.50.1820">
    <property type="entry name" value="alpha/beta hydrolase"/>
    <property type="match status" value="1"/>
</dbReference>
<dbReference type="RefSeq" id="WP_171471249.1">
    <property type="nucleotide sequence ID" value="NZ_CP053452.2"/>
</dbReference>
<sequence length="117" mass="12761">MDLAARDGARGLVLESTFSSLPETAASHLPLLPVRRLMRTRFDSLAKIPNYCGPLLQVHGDADRIVPPALARKLFDAANEPKWFVSVPGAGHNDPPSRAYIEALDRFFDALPARTPG</sequence>
<dbReference type="EMBL" id="CP053452">
    <property type="protein sequence ID" value="QJW95472.1"/>
    <property type="molecule type" value="Genomic_DNA"/>
</dbReference>
<evidence type="ECO:0000313" key="2">
    <source>
        <dbReference type="Proteomes" id="UP000503447"/>
    </source>
</evidence>
<dbReference type="PANTHER" id="PTHR12277">
    <property type="entry name" value="ALPHA/BETA HYDROLASE DOMAIN-CONTAINING PROTEIN"/>
    <property type="match status" value="1"/>
</dbReference>
<evidence type="ECO:0000313" key="1">
    <source>
        <dbReference type="EMBL" id="QJW95472.1"/>
    </source>
</evidence>
<reference evidence="2" key="1">
    <citation type="submission" date="2020-05" db="EMBL/GenBank/DDBJ databases">
        <title>Frigoriglobus tundricola gen. nov., sp. nov., a psychrotolerant cellulolytic planctomycete of the family Gemmataceae with two divergent copies of 16S rRNA gene.</title>
        <authorList>
            <person name="Kulichevskaya I.S."/>
            <person name="Ivanova A.A."/>
            <person name="Naumoff D.G."/>
            <person name="Beletsky A.V."/>
            <person name="Rijpstra W.I.C."/>
            <person name="Sinninghe Damste J.S."/>
            <person name="Mardanov A.V."/>
            <person name="Ravin N.V."/>
            <person name="Dedysh S.N."/>
        </authorList>
    </citation>
    <scope>NUCLEOTIDE SEQUENCE [LARGE SCALE GENOMIC DNA]</scope>
    <source>
        <strain evidence="2">PL17</strain>
    </source>
</reference>